<dbReference type="SUPFAM" id="SSF52058">
    <property type="entry name" value="L domain-like"/>
    <property type="match status" value="1"/>
</dbReference>
<dbReference type="GO" id="GO:0006355">
    <property type="term" value="P:regulation of DNA-templated transcription"/>
    <property type="evidence" value="ECO:0007669"/>
    <property type="project" value="InterPro"/>
</dbReference>
<dbReference type="GO" id="GO:0004674">
    <property type="term" value="F:protein serine/threonine kinase activity"/>
    <property type="evidence" value="ECO:0007669"/>
    <property type="project" value="UniProtKB-KW"/>
</dbReference>
<dbReference type="GO" id="GO:0005634">
    <property type="term" value="C:nucleus"/>
    <property type="evidence" value="ECO:0007669"/>
    <property type="project" value="InterPro"/>
</dbReference>
<dbReference type="InterPro" id="IPR032675">
    <property type="entry name" value="LRR_dom_sf"/>
</dbReference>
<evidence type="ECO:0000256" key="8">
    <source>
        <dbReference type="ARBA" id="ARBA00022777"/>
    </source>
</evidence>
<evidence type="ECO:0000256" key="4">
    <source>
        <dbReference type="ARBA" id="ARBA00022679"/>
    </source>
</evidence>
<dbReference type="PANTHER" id="PTHR24369:SF210">
    <property type="entry name" value="CHAOPTIN-RELATED"/>
    <property type="match status" value="1"/>
</dbReference>
<proteinExistence type="predicted"/>
<dbReference type="Gene3D" id="2.30.30.140">
    <property type="match status" value="1"/>
</dbReference>
<evidence type="ECO:0000256" key="5">
    <source>
        <dbReference type="ARBA" id="ARBA00022729"/>
    </source>
</evidence>
<dbReference type="SUPFAM" id="SSF52540">
    <property type="entry name" value="P-loop containing nucleoside triphosphate hydrolases"/>
    <property type="match status" value="1"/>
</dbReference>
<evidence type="ECO:0000256" key="6">
    <source>
        <dbReference type="ARBA" id="ARBA00022737"/>
    </source>
</evidence>
<evidence type="ECO:0000256" key="9">
    <source>
        <dbReference type="ARBA" id="ARBA00022840"/>
    </source>
</evidence>
<dbReference type="PANTHER" id="PTHR24369">
    <property type="entry name" value="ANTIGEN BSP, PUTATIVE-RELATED"/>
    <property type="match status" value="1"/>
</dbReference>
<keyword evidence="5" id="KW-0732">Signal</keyword>
<dbReference type="InterPro" id="IPR032171">
    <property type="entry name" value="COR-A"/>
</dbReference>
<accession>A0A433SPA3</accession>
<evidence type="ECO:0000256" key="11">
    <source>
        <dbReference type="ARBA" id="ARBA00048679"/>
    </source>
</evidence>
<dbReference type="AlphaFoldDB" id="A0A433SPA3"/>
<dbReference type="InterPro" id="IPR050541">
    <property type="entry name" value="LRR_TM_domain-containing"/>
</dbReference>
<gene>
    <name evidence="14" type="ORF">EGW08_021191</name>
</gene>
<dbReference type="Gene3D" id="1.10.10.10">
    <property type="entry name" value="Winged helix-like DNA-binding domain superfamily/Winged helix DNA-binding domain"/>
    <property type="match status" value="1"/>
</dbReference>
<dbReference type="InterPro" id="IPR003591">
    <property type="entry name" value="Leu-rich_rpt_typical-subtyp"/>
</dbReference>
<dbReference type="EMBL" id="RQTK01001281">
    <property type="protein sequence ID" value="RUS71045.1"/>
    <property type="molecule type" value="Genomic_DNA"/>
</dbReference>
<feature type="repeat" description="MBT" evidence="12">
    <location>
        <begin position="63"/>
        <end position="186"/>
    </location>
</feature>
<protein>
    <recommendedName>
        <fullName evidence="1">non-specific serine/threonine protein kinase</fullName>
        <ecNumber evidence="1">2.7.11.1</ecNumber>
    </recommendedName>
</protein>
<keyword evidence="8" id="KW-0418">Kinase</keyword>
<dbReference type="InterPro" id="IPR020859">
    <property type="entry name" value="ROC"/>
</dbReference>
<dbReference type="Pfam" id="PF16095">
    <property type="entry name" value="COR-A"/>
    <property type="match status" value="1"/>
</dbReference>
<dbReference type="EC" id="2.7.11.1" evidence="1"/>
<comment type="caution">
    <text evidence="14">The sequence shown here is derived from an EMBL/GenBank/DDBJ whole genome shotgun (WGS) entry which is preliminary data.</text>
</comment>
<keyword evidence="4" id="KW-0808">Transferase</keyword>
<dbReference type="Pfam" id="PF00560">
    <property type="entry name" value="LRR_1"/>
    <property type="match status" value="1"/>
</dbReference>
<dbReference type="STRING" id="188477.A0A433SPA3"/>
<evidence type="ECO:0000259" key="13">
    <source>
        <dbReference type="PROSITE" id="PS51424"/>
    </source>
</evidence>
<dbReference type="InterPro" id="IPR027417">
    <property type="entry name" value="P-loop_NTPase"/>
</dbReference>
<reference evidence="14 15" key="1">
    <citation type="submission" date="2019-01" db="EMBL/GenBank/DDBJ databases">
        <title>A draft genome assembly of the solar-powered sea slug Elysia chlorotica.</title>
        <authorList>
            <person name="Cai H."/>
            <person name="Li Q."/>
            <person name="Fang X."/>
            <person name="Li J."/>
            <person name="Curtis N.E."/>
            <person name="Altenburger A."/>
            <person name="Shibata T."/>
            <person name="Feng M."/>
            <person name="Maeda T."/>
            <person name="Schwartz J.A."/>
            <person name="Shigenobu S."/>
            <person name="Lundholm N."/>
            <person name="Nishiyama T."/>
            <person name="Yang H."/>
            <person name="Hasebe M."/>
            <person name="Li S."/>
            <person name="Pierce S.K."/>
            <person name="Wang J."/>
        </authorList>
    </citation>
    <scope>NUCLEOTIDE SEQUENCE [LARGE SCALE GENOMIC DNA]</scope>
    <source>
        <strain evidence="14">EC2010</strain>
        <tissue evidence="14">Whole organism of an adult</tissue>
    </source>
</reference>
<evidence type="ECO:0000313" key="15">
    <source>
        <dbReference type="Proteomes" id="UP000271974"/>
    </source>
</evidence>
<dbReference type="Pfam" id="PF08477">
    <property type="entry name" value="Roc"/>
    <property type="match status" value="1"/>
</dbReference>
<dbReference type="InterPro" id="IPR036388">
    <property type="entry name" value="WH-like_DNA-bd_sf"/>
</dbReference>
<dbReference type="Gene3D" id="3.40.50.300">
    <property type="entry name" value="P-loop containing nucleotide triphosphate hydrolases"/>
    <property type="match status" value="1"/>
</dbReference>
<dbReference type="OrthoDB" id="10252328at2759"/>
<name>A0A433SPA3_ELYCH</name>
<evidence type="ECO:0000313" key="14">
    <source>
        <dbReference type="EMBL" id="RUS71045.1"/>
    </source>
</evidence>
<organism evidence="14 15">
    <name type="scientific">Elysia chlorotica</name>
    <name type="common">Eastern emerald elysia</name>
    <name type="synonym">Sea slug</name>
    <dbReference type="NCBI Taxonomy" id="188477"/>
    <lineage>
        <taxon>Eukaryota</taxon>
        <taxon>Metazoa</taxon>
        <taxon>Spiralia</taxon>
        <taxon>Lophotrochozoa</taxon>
        <taxon>Mollusca</taxon>
        <taxon>Gastropoda</taxon>
        <taxon>Heterobranchia</taxon>
        <taxon>Euthyneura</taxon>
        <taxon>Panpulmonata</taxon>
        <taxon>Sacoglossa</taxon>
        <taxon>Placobranchoidea</taxon>
        <taxon>Plakobranchidae</taxon>
        <taxon>Elysia</taxon>
    </lineage>
</organism>
<dbReference type="InterPro" id="IPR001611">
    <property type="entry name" value="Leu-rich_rpt"/>
</dbReference>
<evidence type="ECO:0000256" key="3">
    <source>
        <dbReference type="ARBA" id="ARBA00022614"/>
    </source>
</evidence>
<evidence type="ECO:0000256" key="1">
    <source>
        <dbReference type="ARBA" id="ARBA00012513"/>
    </source>
</evidence>
<dbReference type="GO" id="GO:0009966">
    <property type="term" value="P:regulation of signal transduction"/>
    <property type="evidence" value="ECO:0007669"/>
    <property type="project" value="UniProtKB-ARBA"/>
</dbReference>
<dbReference type="Gene3D" id="3.80.10.10">
    <property type="entry name" value="Ribonuclease Inhibitor"/>
    <property type="match status" value="2"/>
</dbReference>
<keyword evidence="15" id="KW-1185">Reference proteome</keyword>
<dbReference type="SMART" id="SM00561">
    <property type="entry name" value="MBT"/>
    <property type="match status" value="1"/>
</dbReference>
<comment type="catalytic activity">
    <reaction evidence="11">
        <text>L-seryl-[protein] + ATP = O-phospho-L-seryl-[protein] + ADP + H(+)</text>
        <dbReference type="Rhea" id="RHEA:17989"/>
        <dbReference type="Rhea" id="RHEA-COMP:9863"/>
        <dbReference type="Rhea" id="RHEA-COMP:11604"/>
        <dbReference type="ChEBI" id="CHEBI:15378"/>
        <dbReference type="ChEBI" id="CHEBI:29999"/>
        <dbReference type="ChEBI" id="CHEBI:30616"/>
        <dbReference type="ChEBI" id="CHEBI:83421"/>
        <dbReference type="ChEBI" id="CHEBI:456216"/>
        <dbReference type="EC" id="2.7.11.1"/>
    </reaction>
</comment>
<sequence length="1138" mass="127804">VKLLAITFNSSDGDSLTLDLNTRTIETKVAGGKTESVKLSGDLGSATLQGERGTFRIESLDPFSIGLYLGPRLVHTATMPFNRYVLSISSKNFTDDVNEAVFTVTDSDFFVPVAKFKVGMRLEARDKLNPHLICVATIQEVDFEKDEVLIHFDGWTKKYDYRTKFSDPDLHPLGYMAERGEQLGKTSRQNSALQQPYGYRKKFDWLTYLQEENSEPVPFESFSKVQTGGISNAELLRVQKALGVAPLRSDESRSCFQNTMTSTHIDFRVRQMIREVGDILNKGGDEISLHDLSPLFCFLPAQMNISTLQFPCLADILSVSNQRLHCICPGQVSDFHFVNHGGLPIDQKQVGSLSAWSVLPVIYAALSYQKKVLPLAMSNLCPGTDDLPAEKHSSLELALRRIFYFYITHNILSHGGDTRVNQLTMSLGPDQCEIVQTVVDEATKSGDVTFKQQFSARPPLTLMCQAHRLADSPSADIQEITIESFQNLAGNIYILHLENNPLSTLPQDFFSHFTNLTQLVLDGCKITELPAFQKNTCLEEIHVKANRLTSLPDDMKQLSALKILSISNNPLDVLPPVVSSLTSLTELYADNIGTVDLVPLCRLTSLVKLSVRQNLIPAIPAKLSDLPLTMLDIAGLPSFPCGTTFSLQSVKSFLDKYAVFRRISDKELQKMVETVENLGEQTTNSAKIGAFNVALFDKYPRIGKMDNENFPPVLYNLAQIERLDLSYHAFKNLGDEVKSLVNLEHLNLSNNPCLESVSPELANLPLKELNLRDCFNLKTPPKEVVRRGYLAVFGYLRRLLQGSVSCKRTKLMMVGLGGAGKTSLVRALTNKNHNFYHDYGENITDGIDITEWKLNAASLQKMGFSSDSDDSDQPLHFSVWDFAGQTVYYNTHQFFLSNRAVYLLLWNIRLGFEHAGLDFWLSSVACHAPKAPILVVGTHCDKVEKGKLPMEELKRRFPQIVSFHFVSSYSGEGIDGLKHQLVESALAQFMYPLFQGLRWLSLEKHLDRLRKEESLLPWKKIKEEAASAGIFESTELVQAVQFLHDLGSLQFFNTPFLRSHVVIVPQWIVDVMACIVTVHEGPIKEGKLLYSNMKEIWRDYPEDLHPWLLRLTEEFDLTFPLLSEDANIVPCLLPTAEP</sequence>
<evidence type="ECO:0000256" key="12">
    <source>
        <dbReference type="PROSITE-ProRule" id="PRU00459"/>
    </source>
</evidence>
<comment type="catalytic activity">
    <reaction evidence="10">
        <text>L-threonyl-[protein] + ATP = O-phospho-L-threonyl-[protein] + ADP + H(+)</text>
        <dbReference type="Rhea" id="RHEA:46608"/>
        <dbReference type="Rhea" id="RHEA-COMP:11060"/>
        <dbReference type="Rhea" id="RHEA-COMP:11605"/>
        <dbReference type="ChEBI" id="CHEBI:15378"/>
        <dbReference type="ChEBI" id="CHEBI:30013"/>
        <dbReference type="ChEBI" id="CHEBI:30616"/>
        <dbReference type="ChEBI" id="CHEBI:61977"/>
        <dbReference type="ChEBI" id="CHEBI:456216"/>
        <dbReference type="EC" id="2.7.11.1"/>
    </reaction>
</comment>
<feature type="domain" description="Roc" evidence="13">
    <location>
        <begin position="802"/>
        <end position="988"/>
    </location>
</feature>
<dbReference type="Gene3D" id="3.30.70.1390">
    <property type="entry name" value="ROC domain from the Parkinson's disease-associated leucine-rich repeat kinase 2"/>
    <property type="match status" value="1"/>
</dbReference>
<keyword evidence="7" id="KW-0547">Nucleotide-binding</keyword>
<dbReference type="Proteomes" id="UP000271974">
    <property type="component" value="Unassembled WGS sequence"/>
</dbReference>
<keyword evidence="3" id="KW-0433">Leucine-rich repeat</keyword>
<feature type="non-terminal residue" evidence="14">
    <location>
        <position position="1"/>
    </location>
</feature>
<dbReference type="PROSITE" id="PS51450">
    <property type="entry name" value="LRR"/>
    <property type="match status" value="1"/>
</dbReference>
<dbReference type="SMART" id="SM00369">
    <property type="entry name" value="LRR_TYP"/>
    <property type="match status" value="5"/>
</dbReference>
<keyword evidence="9" id="KW-0067">ATP-binding</keyword>
<evidence type="ECO:0000256" key="2">
    <source>
        <dbReference type="ARBA" id="ARBA00022527"/>
    </source>
</evidence>
<dbReference type="InterPro" id="IPR004092">
    <property type="entry name" value="Mbt"/>
</dbReference>
<dbReference type="PRINTS" id="PR00449">
    <property type="entry name" value="RASTRNSFRMNG"/>
</dbReference>
<dbReference type="PROSITE" id="PS51079">
    <property type="entry name" value="MBT"/>
    <property type="match status" value="1"/>
</dbReference>
<dbReference type="SUPFAM" id="SSF63748">
    <property type="entry name" value="Tudor/PWWP/MBT"/>
    <property type="match status" value="1"/>
</dbReference>
<dbReference type="Pfam" id="PF02820">
    <property type="entry name" value="MBT"/>
    <property type="match status" value="1"/>
</dbReference>
<keyword evidence="6" id="KW-0677">Repeat</keyword>
<dbReference type="Pfam" id="PF13855">
    <property type="entry name" value="LRR_8"/>
    <property type="match status" value="1"/>
</dbReference>
<dbReference type="GO" id="GO:0005524">
    <property type="term" value="F:ATP binding"/>
    <property type="evidence" value="ECO:0007669"/>
    <property type="project" value="UniProtKB-KW"/>
</dbReference>
<evidence type="ECO:0000256" key="10">
    <source>
        <dbReference type="ARBA" id="ARBA00047899"/>
    </source>
</evidence>
<dbReference type="PROSITE" id="PS51424">
    <property type="entry name" value="ROC"/>
    <property type="match status" value="1"/>
</dbReference>
<keyword evidence="2" id="KW-0723">Serine/threonine-protein kinase</keyword>
<dbReference type="GO" id="GO:0005886">
    <property type="term" value="C:plasma membrane"/>
    <property type="evidence" value="ECO:0007669"/>
    <property type="project" value="TreeGrafter"/>
</dbReference>
<feature type="non-terminal residue" evidence="14">
    <location>
        <position position="1138"/>
    </location>
</feature>
<evidence type="ECO:0000256" key="7">
    <source>
        <dbReference type="ARBA" id="ARBA00022741"/>
    </source>
</evidence>